<reference evidence="3" key="2">
    <citation type="submission" date="2024-04" db="EMBL/GenBank/DDBJ databases">
        <authorList>
            <person name="Xu W."/>
            <person name="Ren C."/>
        </authorList>
    </citation>
    <scope>NUCLEOTIDE SEQUENCE</scope>
    <source>
        <strain evidence="3">Hangzhou</strain>
        <tissue evidence="3">Leaves</tissue>
    </source>
</reference>
<dbReference type="PANTHER" id="PTHR43689:SF14">
    <property type="entry name" value="LYSOPHOSPHOLIPASE BODYGUARD 4-RELATED"/>
    <property type="match status" value="1"/>
</dbReference>
<comment type="caution">
    <text evidence="3">The sequence shown here is derived from an EMBL/GenBank/DDBJ whole genome shotgun (WGS) entry which is preliminary data.</text>
</comment>
<dbReference type="Pfam" id="PF00561">
    <property type="entry name" value="Abhydrolase_1"/>
    <property type="match status" value="1"/>
</dbReference>
<dbReference type="PRINTS" id="PR00111">
    <property type="entry name" value="ABHYDROLASE"/>
</dbReference>
<sequence length="475" mass="53934">MPIAQSPFPKSGVSTLPLSLSLSLKPEMITISEIFSRKWTRKAAGILLSALSLIVFLFLDFLDTVFCILYGFLDEFFEGNASQCYCKNREEQGRTTASGVGEGEVSETLYGRKNIFREMGFLGLLRKRKDDKKRGGGVVVNRWSDCGCDSCVSWQSNGDQKLHVVVREPAEATYEDSRGKRGENVIFLHGFISSSSFWTETVFPNLSEPVRRNYRLFAVDLLGFGRSPKPRNCLYTLKDHLEMIEKSVIHPFQLNSFHLVSHSMGCVIALALAAKYSMHVKSLTLIAPPYFPSIDNDSASLTALKRLAERKLWPPLLFGSSVMSWYEHLGRCVCYLVCRNHRTWEWILRLLTRRRDLHFMIVDLTSHTHHSAWHTMHNVICGGAKLMGEYLETVNKSGARINIIQGDRDQVVPLECSNNVKLKVPVAEVNIIRNADHSTVILGRESEFTRDLERIWVSFADFPSRGEWCLKDGNM</sequence>
<dbReference type="EMBL" id="JBBPBK010000002">
    <property type="protein sequence ID" value="KAK9290929.1"/>
    <property type="molecule type" value="Genomic_DNA"/>
</dbReference>
<keyword evidence="5" id="KW-1185">Reference proteome</keyword>
<feature type="domain" description="AB hydrolase-1" evidence="2">
    <location>
        <begin position="185"/>
        <end position="302"/>
    </location>
</feature>
<protein>
    <recommendedName>
        <fullName evidence="2">AB hydrolase-1 domain-containing protein</fullName>
    </recommendedName>
</protein>
<proteinExistence type="predicted"/>
<dbReference type="InterPro" id="IPR029058">
    <property type="entry name" value="AB_hydrolase_fold"/>
</dbReference>
<dbReference type="AlphaFoldDB" id="A0AAP0S1X1"/>
<organism evidence="3 5">
    <name type="scientific">Liquidambar formosana</name>
    <name type="common">Formosan gum</name>
    <dbReference type="NCBI Taxonomy" id="63359"/>
    <lineage>
        <taxon>Eukaryota</taxon>
        <taxon>Viridiplantae</taxon>
        <taxon>Streptophyta</taxon>
        <taxon>Embryophyta</taxon>
        <taxon>Tracheophyta</taxon>
        <taxon>Spermatophyta</taxon>
        <taxon>Magnoliopsida</taxon>
        <taxon>eudicotyledons</taxon>
        <taxon>Gunneridae</taxon>
        <taxon>Pentapetalae</taxon>
        <taxon>Saxifragales</taxon>
        <taxon>Altingiaceae</taxon>
        <taxon>Liquidambar</taxon>
    </lineage>
</organism>
<evidence type="ECO:0000259" key="2">
    <source>
        <dbReference type="Pfam" id="PF00561"/>
    </source>
</evidence>
<dbReference type="Gene3D" id="3.40.50.1820">
    <property type="entry name" value="alpha/beta hydrolase"/>
    <property type="match status" value="1"/>
</dbReference>
<reference evidence="3 5" key="1">
    <citation type="journal article" date="2024" name="Plant J.">
        <title>Genome sequences and population genomics reveal climatic adaptation and genomic divergence between two closely related sweetgum species.</title>
        <authorList>
            <person name="Xu W.Q."/>
            <person name="Ren C.Q."/>
            <person name="Zhang X.Y."/>
            <person name="Comes H.P."/>
            <person name="Liu X.H."/>
            <person name="Li Y.G."/>
            <person name="Kettle C.J."/>
            <person name="Jalonen R."/>
            <person name="Gaisberger H."/>
            <person name="Ma Y.Z."/>
            <person name="Qiu Y.X."/>
        </authorList>
    </citation>
    <scope>NUCLEOTIDE SEQUENCE [LARGE SCALE GENOMIC DNA]</scope>
    <source>
        <strain evidence="3">Hangzhou</strain>
    </source>
</reference>
<dbReference type="EMBL" id="JBBPBK010000002">
    <property type="protein sequence ID" value="KAK9289350.1"/>
    <property type="molecule type" value="Genomic_DNA"/>
</dbReference>
<evidence type="ECO:0000256" key="1">
    <source>
        <dbReference type="SAM" id="Phobius"/>
    </source>
</evidence>
<evidence type="ECO:0000313" key="3">
    <source>
        <dbReference type="EMBL" id="KAK9289350.1"/>
    </source>
</evidence>
<keyword evidence="1" id="KW-0472">Membrane</keyword>
<evidence type="ECO:0000313" key="5">
    <source>
        <dbReference type="Proteomes" id="UP001415857"/>
    </source>
</evidence>
<name>A0AAP0S1X1_LIQFO</name>
<gene>
    <name evidence="3" type="ORF">L1049_007505</name>
    <name evidence="4" type="ORF">L1049_009108</name>
</gene>
<keyword evidence="1" id="KW-0812">Transmembrane</keyword>
<accession>A0AAP0S1X1</accession>
<dbReference type="PANTHER" id="PTHR43689">
    <property type="entry name" value="HYDROLASE"/>
    <property type="match status" value="1"/>
</dbReference>
<dbReference type="InterPro" id="IPR000073">
    <property type="entry name" value="AB_hydrolase_1"/>
</dbReference>
<dbReference type="Proteomes" id="UP001415857">
    <property type="component" value="Unassembled WGS sequence"/>
</dbReference>
<feature type="transmembrane region" description="Helical" evidence="1">
    <location>
        <begin position="46"/>
        <end position="73"/>
    </location>
</feature>
<evidence type="ECO:0000313" key="4">
    <source>
        <dbReference type="EMBL" id="KAK9290929.1"/>
    </source>
</evidence>
<keyword evidence="1" id="KW-1133">Transmembrane helix</keyword>
<dbReference type="SUPFAM" id="SSF53474">
    <property type="entry name" value="alpha/beta-Hydrolases"/>
    <property type="match status" value="1"/>
</dbReference>